<evidence type="ECO:0000313" key="1">
    <source>
        <dbReference type="EMBL" id="GIG15512.1"/>
    </source>
</evidence>
<protein>
    <submittedName>
        <fullName evidence="1">Uncharacterized protein</fullName>
    </submittedName>
</protein>
<keyword evidence="2" id="KW-1185">Reference proteome</keyword>
<accession>A0A8J3PFS1</accession>
<comment type="caution">
    <text evidence="1">The sequence shown here is derived from an EMBL/GenBank/DDBJ whole genome shotgun (WGS) entry which is preliminary data.</text>
</comment>
<proteinExistence type="predicted"/>
<dbReference type="AlphaFoldDB" id="A0A8J3PFS1"/>
<organism evidence="1 2">
    <name type="scientific">Catellatospora methionotrophica</name>
    <dbReference type="NCBI Taxonomy" id="121620"/>
    <lineage>
        <taxon>Bacteria</taxon>
        <taxon>Bacillati</taxon>
        <taxon>Actinomycetota</taxon>
        <taxon>Actinomycetes</taxon>
        <taxon>Micromonosporales</taxon>
        <taxon>Micromonosporaceae</taxon>
        <taxon>Catellatospora</taxon>
    </lineage>
</organism>
<dbReference type="Proteomes" id="UP000660339">
    <property type="component" value="Unassembled WGS sequence"/>
</dbReference>
<dbReference type="RefSeq" id="WP_166379916.1">
    <property type="nucleotide sequence ID" value="NZ_BAAATT010000005.1"/>
</dbReference>
<gene>
    <name evidence="1" type="ORF">Cme02nite_38440</name>
</gene>
<reference evidence="1" key="1">
    <citation type="submission" date="2021-01" db="EMBL/GenBank/DDBJ databases">
        <title>Whole genome shotgun sequence of Catellatospora methionotrophica NBRC 14553.</title>
        <authorList>
            <person name="Komaki H."/>
            <person name="Tamura T."/>
        </authorList>
    </citation>
    <scope>NUCLEOTIDE SEQUENCE</scope>
    <source>
        <strain evidence="1">NBRC 14553</strain>
    </source>
</reference>
<name>A0A8J3PFS1_9ACTN</name>
<sequence length="152" mass="17260">MGYTTDFEGTVAIDPPLNPAEIEFLREFARSRRMNRPDGPYSTRDYSYGELGGTDYNRCAEGQPSLWCDWEPTADGRGIEWNGMEKFHDAHIWMAYLIDNFLKDGGHAQGQIGFEDFTFDHHLNGVIKAQGEDPNDAWDLIVGANRVGRVDR</sequence>
<dbReference type="EMBL" id="BONJ01000020">
    <property type="protein sequence ID" value="GIG15512.1"/>
    <property type="molecule type" value="Genomic_DNA"/>
</dbReference>
<evidence type="ECO:0000313" key="2">
    <source>
        <dbReference type="Proteomes" id="UP000660339"/>
    </source>
</evidence>